<accession>A0A2K8KQB5</accession>
<keyword evidence="4" id="KW-0378">Hydrolase</keyword>
<dbReference type="OrthoDB" id="9806388at2"/>
<dbReference type="PROSITE" id="PS00491">
    <property type="entry name" value="PROLINE_PEPTIDASE"/>
    <property type="match status" value="1"/>
</dbReference>
<dbReference type="RefSeq" id="WP_100257240.1">
    <property type="nucleotide sequence ID" value="NZ_CP011797.1"/>
</dbReference>
<keyword evidence="3 7" id="KW-0479">Metal-binding</keyword>
<comment type="cofactor">
    <cofactor evidence="1">
        <name>Mn(2+)</name>
        <dbReference type="ChEBI" id="CHEBI:29035"/>
    </cofactor>
</comment>
<evidence type="ECO:0000313" key="11">
    <source>
        <dbReference type="Proteomes" id="UP000229757"/>
    </source>
</evidence>
<feature type="domain" description="Xaa-Pro dipeptidase N-terminal" evidence="9">
    <location>
        <begin position="2"/>
        <end position="147"/>
    </location>
</feature>
<dbReference type="EMBL" id="CP011797">
    <property type="protein sequence ID" value="ATX76938.1"/>
    <property type="molecule type" value="Genomic_DNA"/>
</dbReference>
<evidence type="ECO:0000256" key="2">
    <source>
        <dbReference type="ARBA" id="ARBA00022670"/>
    </source>
</evidence>
<proteinExistence type="inferred from homology"/>
<comment type="similarity">
    <text evidence="7">Belongs to the peptidase M24B family.</text>
</comment>
<dbReference type="KEGG" id="rfo:REIFOR_01800"/>
<reference evidence="10 11" key="1">
    <citation type="journal article" date="2017" name="Environ. Microbiol.">
        <title>Genomic and physiological analyses of 'Reinekea forsetii' reveal a versatile opportunistic lifestyle during spring algae blooms.</title>
        <authorList>
            <person name="Avci B."/>
            <person name="Hahnke R.L."/>
            <person name="Chafee M."/>
            <person name="Fischer T."/>
            <person name="Gruber-Vodicka H."/>
            <person name="Tegetmeyer H.E."/>
            <person name="Harder J."/>
            <person name="Fuchs B.M."/>
            <person name="Amann R.I."/>
            <person name="Teeling H."/>
        </authorList>
    </citation>
    <scope>NUCLEOTIDE SEQUENCE [LARGE SCALE GENOMIC DNA]</scope>
    <source>
        <strain evidence="10 11">Hel1_31_D35</strain>
    </source>
</reference>
<dbReference type="PANTHER" id="PTHR43226">
    <property type="entry name" value="XAA-PRO AMINOPEPTIDASE 3"/>
    <property type="match status" value="1"/>
</dbReference>
<keyword evidence="10" id="KW-0031">Aminopeptidase</keyword>
<evidence type="ECO:0000256" key="4">
    <source>
        <dbReference type="ARBA" id="ARBA00022801"/>
    </source>
</evidence>
<dbReference type="Pfam" id="PF00557">
    <property type="entry name" value="Peptidase_M24"/>
    <property type="match status" value="1"/>
</dbReference>
<evidence type="ECO:0000256" key="6">
    <source>
        <dbReference type="ARBA" id="ARBA00023211"/>
    </source>
</evidence>
<name>A0A2K8KQB5_9GAMM</name>
<dbReference type="PANTHER" id="PTHR43226:SF8">
    <property type="entry name" value="XAA-PRO DIPEPTIDASE"/>
    <property type="match status" value="1"/>
</dbReference>
<evidence type="ECO:0000313" key="10">
    <source>
        <dbReference type="EMBL" id="ATX76938.1"/>
    </source>
</evidence>
<dbReference type="GO" id="GO:0004177">
    <property type="term" value="F:aminopeptidase activity"/>
    <property type="evidence" value="ECO:0007669"/>
    <property type="project" value="UniProtKB-KW"/>
</dbReference>
<dbReference type="Pfam" id="PF21216">
    <property type="entry name" value="PepQ_N"/>
    <property type="match status" value="1"/>
</dbReference>
<dbReference type="InterPro" id="IPR029149">
    <property type="entry name" value="Creatin/AminoP/Spt16_N"/>
</dbReference>
<evidence type="ECO:0000256" key="3">
    <source>
        <dbReference type="ARBA" id="ARBA00022723"/>
    </source>
</evidence>
<dbReference type="NCBIfam" id="NF010133">
    <property type="entry name" value="PRK13607.1"/>
    <property type="match status" value="1"/>
</dbReference>
<protein>
    <submittedName>
        <fullName evidence="10">Xaa-Pro aminopeptidase, M24 family</fullName>
    </submittedName>
</protein>
<dbReference type="InterPro" id="IPR001131">
    <property type="entry name" value="Peptidase_M24B_aminopep-P_CS"/>
</dbReference>
<evidence type="ECO:0000259" key="8">
    <source>
        <dbReference type="Pfam" id="PF00557"/>
    </source>
</evidence>
<dbReference type="GO" id="GO:0008237">
    <property type="term" value="F:metallopeptidase activity"/>
    <property type="evidence" value="ECO:0007669"/>
    <property type="project" value="UniProtKB-KW"/>
</dbReference>
<gene>
    <name evidence="10" type="ORF">REIFOR_01800</name>
</gene>
<keyword evidence="11" id="KW-1185">Reference proteome</keyword>
<dbReference type="Gene3D" id="3.90.230.10">
    <property type="entry name" value="Creatinase/methionine aminopeptidase superfamily"/>
    <property type="match status" value="1"/>
</dbReference>
<feature type="domain" description="Peptidase M24" evidence="8">
    <location>
        <begin position="159"/>
        <end position="417"/>
    </location>
</feature>
<keyword evidence="6" id="KW-0464">Manganese</keyword>
<keyword evidence="5" id="KW-0482">Metalloprotease</keyword>
<dbReference type="Proteomes" id="UP000229757">
    <property type="component" value="Chromosome"/>
</dbReference>
<dbReference type="GO" id="GO:0006508">
    <property type="term" value="P:proteolysis"/>
    <property type="evidence" value="ECO:0007669"/>
    <property type="project" value="UniProtKB-KW"/>
</dbReference>
<dbReference type="InterPro" id="IPR000994">
    <property type="entry name" value="Pept_M24"/>
</dbReference>
<evidence type="ECO:0000259" key="9">
    <source>
        <dbReference type="Pfam" id="PF21216"/>
    </source>
</evidence>
<dbReference type="AlphaFoldDB" id="A0A2K8KQB5"/>
<sequence length="427" mass="47813">MSLYQAHLQALMQRYQLACDQFQLDAIAVHAGSLTHYALDDLSHPFHPAAFAQQWLPYDLPAETWVVYSPTQGLRLYWPAKQDFWHVCPSAPTGTWTDPWQIIAAADTDWLSELSGRVAVLTQSPHVLPRRHQLLVNPEHLIHWLNFDRAVKTEWEISQLRRANERALVGHAAAEQGFLNGLSELDIHRAYLIASEQQQIDEPYGAIVGLNESAAVLHYERKNLTPPEQSHTLLIDAGVKVNGYASDITRTSTTDRGVFRELVERVDAYQRQLVELCQVGTPYLAIHEAALRYSADTLRATGICSLSVDEQLAKRVTQVFFPHGIGHLLGLQVHDVGGHQQDRSGMIEKPPEHAPFLRLTRPLAEGSVITIEPGLYFIPMLLTKMQAEIGKHGCDLALIEQLTPFGGVRIEDNIVVRSAGPENLTRP</sequence>
<dbReference type="Gene3D" id="3.40.350.10">
    <property type="entry name" value="Creatinase/prolidase N-terminal domain"/>
    <property type="match status" value="1"/>
</dbReference>
<dbReference type="InterPro" id="IPR048819">
    <property type="entry name" value="PepQ_N"/>
</dbReference>
<dbReference type="GO" id="GO:0005829">
    <property type="term" value="C:cytosol"/>
    <property type="evidence" value="ECO:0007669"/>
    <property type="project" value="TreeGrafter"/>
</dbReference>
<dbReference type="SUPFAM" id="SSF55920">
    <property type="entry name" value="Creatinase/aminopeptidase"/>
    <property type="match status" value="1"/>
</dbReference>
<evidence type="ECO:0000256" key="7">
    <source>
        <dbReference type="RuleBase" id="RU000590"/>
    </source>
</evidence>
<dbReference type="GO" id="GO:0046872">
    <property type="term" value="F:metal ion binding"/>
    <property type="evidence" value="ECO:0007669"/>
    <property type="project" value="UniProtKB-KW"/>
</dbReference>
<keyword evidence="2" id="KW-0645">Protease</keyword>
<organism evidence="10 11">
    <name type="scientific">Reinekea forsetii</name>
    <dbReference type="NCBI Taxonomy" id="1336806"/>
    <lineage>
        <taxon>Bacteria</taxon>
        <taxon>Pseudomonadati</taxon>
        <taxon>Pseudomonadota</taxon>
        <taxon>Gammaproteobacteria</taxon>
        <taxon>Oceanospirillales</taxon>
        <taxon>Saccharospirillaceae</taxon>
        <taxon>Reinekea</taxon>
    </lineage>
</organism>
<evidence type="ECO:0000256" key="5">
    <source>
        <dbReference type="ARBA" id="ARBA00023049"/>
    </source>
</evidence>
<dbReference type="InterPro" id="IPR052433">
    <property type="entry name" value="X-Pro_dipept-like"/>
</dbReference>
<dbReference type="InterPro" id="IPR036005">
    <property type="entry name" value="Creatinase/aminopeptidase-like"/>
</dbReference>
<evidence type="ECO:0000256" key="1">
    <source>
        <dbReference type="ARBA" id="ARBA00001936"/>
    </source>
</evidence>